<keyword evidence="6" id="KW-0489">Methyltransferase</keyword>
<dbReference type="GO" id="GO:0051539">
    <property type="term" value="F:4 iron, 4 sulfur cluster binding"/>
    <property type="evidence" value="ECO:0007669"/>
    <property type="project" value="UniProtKB-KW"/>
</dbReference>
<dbReference type="CDD" id="cd01335">
    <property type="entry name" value="Radical_SAM"/>
    <property type="match status" value="1"/>
</dbReference>
<dbReference type="InterPro" id="IPR007197">
    <property type="entry name" value="rSAM"/>
</dbReference>
<dbReference type="Gene3D" id="3.20.20.70">
    <property type="entry name" value="Aldolase class I"/>
    <property type="match status" value="1"/>
</dbReference>
<keyword evidence="4" id="KW-0963">Cytoplasm</keyword>
<gene>
    <name evidence="14" type="ORF">AMJ83_02845</name>
</gene>
<comment type="cofactor">
    <cofactor evidence="1">
        <name>[4Fe-4S] cluster</name>
        <dbReference type="ChEBI" id="CHEBI:49883"/>
    </cofactor>
</comment>
<protein>
    <recommendedName>
        <fullName evidence="13">Radical SAM core domain-containing protein</fullName>
    </recommendedName>
</protein>
<dbReference type="GO" id="GO:0005737">
    <property type="term" value="C:cytoplasm"/>
    <property type="evidence" value="ECO:0007669"/>
    <property type="project" value="UniProtKB-SubCell"/>
</dbReference>
<organism evidence="14 15">
    <name type="scientific">candidate division WOR_3 bacterium SM23_42</name>
    <dbReference type="NCBI Taxonomy" id="1703779"/>
    <lineage>
        <taxon>Bacteria</taxon>
        <taxon>Bacteria division WOR-3</taxon>
    </lineage>
</organism>
<proteinExistence type="predicted"/>
<accession>A0A0S8FWB1</accession>
<dbReference type="PROSITE" id="PS51918">
    <property type="entry name" value="RADICAL_SAM"/>
    <property type="match status" value="1"/>
</dbReference>
<dbReference type="EMBL" id="LJUJ01000003">
    <property type="protein sequence ID" value="KPK64394.1"/>
    <property type="molecule type" value="Genomic_DNA"/>
</dbReference>
<evidence type="ECO:0000256" key="7">
    <source>
        <dbReference type="ARBA" id="ARBA00022679"/>
    </source>
</evidence>
<dbReference type="GO" id="GO:0030488">
    <property type="term" value="P:tRNA methylation"/>
    <property type="evidence" value="ECO:0007669"/>
    <property type="project" value="InterPro"/>
</dbReference>
<evidence type="ECO:0000259" key="13">
    <source>
        <dbReference type="PROSITE" id="PS51918"/>
    </source>
</evidence>
<dbReference type="Gene3D" id="1.10.150.530">
    <property type="match status" value="1"/>
</dbReference>
<evidence type="ECO:0000256" key="9">
    <source>
        <dbReference type="ARBA" id="ARBA00022694"/>
    </source>
</evidence>
<comment type="caution">
    <text evidence="14">The sequence shown here is derived from an EMBL/GenBank/DDBJ whole genome shotgun (WGS) entry which is preliminary data.</text>
</comment>
<dbReference type="PATRIC" id="fig|1703779.3.peg.569"/>
<dbReference type="SFLD" id="SFLDF00275">
    <property type="entry name" value="adenosine_C2_methyltransferase"/>
    <property type="match status" value="1"/>
</dbReference>
<keyword evidence="7" id="KW-0808">Transferase</keyword>
<dbReference type="PANTHER" id="PTHR30544">
    <property type="entry name" value="23S RRNA METHYLTRANSFERASE"/>
    <property type="match status" value="1"/>
</dbReference>
<sequence length="322" mass="36230">MAGLGLERYRGEQVFKWIWQKNARDFSGMTDLSKELRLSLDCRFLIAGLEIANVRQEAGGVKKYLLRLQDGQCVESVFIREGQRRTICVSCQVGCPFGCKFCATALLGFKRNLLAYEIADQVRLIQEDIGEKCTNVVFMGMGEPLANLQEVIDALGTMSSPLGLSVSWRHTTVSTVGLLEGMGMLLRSALRVKLAISLNFADEDMRREFMPIASSNPLAEVLRIARIYSMDKEMVTFEYVMIKNINDRIKDAKNLVRLLKGIPSKINLIPYNEHPRLPYQRAADKNIESFYEFLLDSHHTVVIRKSRGQKILAGCGQLSGAV</sequence>
<feature type="domain" description="Radical SAM core" evidence="13">
    <location>
        <begin position="81"/>
        <end position="310"/>
    </location>
</feature>
<name>A0A0S8FWB1_UNCW3</name>
<evidence type="ECO:0000256" key="11">
    <source>
        <dbReference type="ARBA" id="ARBA00023004"/>
    </source>
</evidence>
<dbReference type="Pfam" id="PF04055">
    <property type="entry name" value="Radical_SAM"/>
    <property type="match status" value="1"/>
</dbReference>
<keyword evidence="8" id="KW-0949">S-adenosyl-L-methionine</keyword>
<evidence type="ECO:0000313" key="14">
    <source>
        <dbReference type="EMBL" id="KPK64394.1"/>
    </source>
</evidence>
<dbReference type="SFLD" id="SFLDG01062">
    <property type="entry name" value="methyltransferase_(Class_A)"/>
    <property type="match status" value="1"/>
</dbReference>
<reference evidence="14 15" key="1">
    <citation type="journal article" date="2015" name="Microbiome">
        <title>Genomic resolution of linkages in carbon, nitrogen, and sulfur cycling among widespread estuary sediment bacteria.</title>
        <authorList>
            <person name="Baker B.J."/>
            <person name="Lazar C.S."/>
            <person name="Teske A.P."/>
            <person name="Dick G.J."/>
        </authorList>
    </citation>
    <scope>NUCLEOTIDE SEQUENCE [LARGE SCALE GENOMIC DNA]</scope>
    <source>
        <strain evidence="14">SM23_42</strain>
    </source>
</reference>
<keyword evidence="12" id="KW-0411">Iron-sulfur</keyword>
<keyword evidence="5" id="KW-0698">rRNA processing</keyword>
<dbReference type="GO" id="GO:0070475">
    <property type="term" value="P:rRNA base methylation"/>
    <property type="evidence" value="ECO:0007669"/>
    <property type="project" value="InterPro"/>
</dbReference>
<dbReference type="InterPro" id="IPR058240">
    <property type="entry name" value="rSAM_sf"/>
</dbReference>
<dbReference type="Proteomes" id="UP000051373">
    <property type="component" value="Unassembled WGS sequence"/>
</dbReference>
<dbReference type="InterPro" id="IPR013785">
    <property type="entry name" value="Aldolase_TIM"/>
</dbReference>
<dbReference type="AlphaFoldDB" id="A0A0S8FWB1"/>
<dbReference type="Pfam" id="PF21016">
    <property type="entry name" value="RlmN_N"/>
    <property type="match status" value="1"/>
</dbReference>
<dbReference type="STRING" id="1703779.AMJ83_02845"/>
<evidence type="ECO:0000256" key="3">
    <source>
        <dbReference type="ARBA" id="ARBA00022485"/>
    </source>
</evidence>
<dbReference type="InterPro" id="IPR048641">
    <property type="entry name" value="RlmN_N"/>
</dbReference>
<evidence type="ECO:0000313" key="15">
    <source>
        <dbReference type="Proteomes" id="UP000051373"/>
    </source>
</evidence>
<dbReference type="PIRSF" id="PIRSF006004">
    <property type="entry name" value="CHP00048"/>
    <property type="match status" value="1"/>
</dbReference>
<dbReference type="SFLD" id="SFLDS00029">
    <property type="entry name" value="Radical_SAM"/>
    <property type="match status" value="1"/>
</dbReference>
<keyword evidence="10" id="KW-0479">Metal-binding</keyword>
<evidence type="ECO:0000256" key="4">
    <source>
        <dbReference type="ARBA" id="ARBA00022490"/>
    </source>
</evidence>
<keyword evidence="11" id="KW-0408">Iron</keyword>
<dbReference type="PANTHER" id="PTHR30544:SF5">
    <property type="entry name" value="RADICAL SAM CORE DOMAIN-CONTAINING PROTEIN"/>
    <property type="match status" value="1"/>
</dbReference>
<evidence type="ECO:0000256" key="12">
    <source>
        <dbReference type="ARBA" id="ARBA00023014"/>
    </source>
</evidence>
<dbReference type="InterPro" id="IPR004383">
    <property type="entry name" value="rRNA_lsu_MTrfase_RlmN/Cfr"/>
</dbReference>
<dbReference type="SUPFAM" id="SSF102114">
    <property type="entry name" value="Radical SAM enzymes"/>
    <property type="match status" value="1"/>
</dbReference>
<evidence type="ECO:0000256" key="6">
    <source>
        <dbReference type="ARBA" id="ARBA00022603"/>
    </source>
</evidence>
<dbReference type="GO" id="GO:0008173">
    <property type="term" value="F:RNA methyltransferase activity"/>
    <property type="evidence" value="ECO:0007669"/>
    <property type="project" value="InterPro"/>
</dbReference>
<evidence type="ECO:0000256" key="2">
    <source>
        <dbReference type="ARBA" id="ARBA00004496"/>
    </source>
</evidence>
<comment type="subcellular location">
    <subcellularLocation>
        <location evidence="2">Cytoplasm</location>
    </subcellularLocation>
</comment>
<dbReference type="GO" id="GO:0046872">
    <property type="term" value="F:metal ion binding"/>
    <property type="evidence" value="ECO:0007669"/>
    <property type="project" value="UniProtKB-KW"/>
</dbReference>
<dbReference type="InterPro" id="IPR027492">
    <property type="entry name" value="RNA_MTrfase_RlmN"/>
</dbReference>
<keyword evidence="3" id="KW-0004">4Fe-4S</keyword>
<evidence type="ECO:0000256" key="8">
    <source>
        <dbReference type="ARBA" id="ARBA00022691"/>
    </source>
</evidence>
<evidence type="ECO:0000256" key="10">
    <source>
        <dbReference type="ARBA" id="ARBA00022723"/>
    </source>
</evidence>
<dbReference type="NCBIfam" id="TIGR00048">
    <property type="entry name" value="rRNA_mod_RlmN"/>
    <property type="match status" value="1"/>
</dbReference>
<evidence type="ECO:0000256" key="1">
    <source>
        <dbReference type="ARBA" id="ARBA00001966"/>
    </source>
</evidence>
<evidence type="ECO:0000256" key="5">
    <source>
        <dbReference type="ARBA" id="ARBA00022552"/>
    </source>
</evidence>
<keyword evidence="9" id="KW-0819">tRNA processing</keyword>
<dbReference type="InterPro" id="IPR040072">
    <property type="entry name" value="Methyltransferase_A"/>
</dbReference>